<dbReference type="PANTHER" id="PTHR35882">
    <property type="entry name" value="PELA"/>
    <property type="match status" value="1"/>
</dbReference>
<sequence>MTLRLKKLRRIVVLFSVICVGLFSVHIVAQEDTPSSPPERDWQAVNDYIIQLQRARAERLAPTAYDLVIADIALAGNSPENIEALRHSEGGDKLVVAYMSIGQAATFQYYWQPEWRRDSEQFPDWADEPDGMWAGDIWVHYWDPQWQEIILTGADAYLDRIIDMGFDGVLLDRVDAATYYEEQGRETAYAEMVDFVMAITEHARTRSPEFGVFTINGEDIPLRFPESGYMEAVTGILVESLHYGYPRDNALSDTAWTAQREAMLDEWVDAGKLVLVVDYSLYPEHIADAYTKSRAHGYIPYAADRSLGRMLIHEGHEPD</sequence>
<proteinExistence type="predicted"/>
<evidence type="ECO:0000313" key="2">
    <source>
        <dbReference type="EMBL" id="QPC83377.1"/>
    </source>
</evidence>
<dbReference type="KEGG" id="pmet:G4Y79_03070"/>
<name>A0A7S8EAG4_9CHLR</name>
<dbReference type="RefSeq" id="WP_195171444.1">
    <property type="nucleotide sequence ID" value="NZ_CP062983.1"/>
</dbReference>
<dbReference type="InterPro" id="IPR013785">
    <property type="entry name" value="Aldolase_TIM"/>
</dbReference>
<dbReference type="NCBIfam" id="TIGR01370">
    <property type="entry name" value="MJ1477/TM1410 family putative glycoside hydrolase"/>
    <property type="match status" value="1"/>
</dbReference>
<reference evidence="2 3" key="1">
    <citation type="submission" date="2020-02" db="EMBL/GenBank/DDBJ databases">
        <authorList>
            <person name="Zheng R.K."/>
            <person name="Sun C.M."/>
        </authorList>
    </citation>
    <scope>NUCLEOTIDE SEQUENCE [LARGE SCALE GENOMIC DNA]</scope>
    <source>
        <strain evidence="3">rifampicinis</strain>
    </source>
</reference>
<keyword evidence="3" id="KW-1185">Reference proteome</keyword>
<evidence type="ECO:0000259" key="1">
    <source>
        <dbReference type="Pfam" id="PF03537"/>
    </source>
</evidence>
<protein>
    <submittedName>
        <fullName evidence="2">Endo alpha-1,4 polygalactosaminidase</fullName>
    </submittedName>
</protein>
<dbReference type="InterPro" id="IPR016063">
    <property type="entry name" value="TM1410_Glycdase"/>
</dbReference>
<dbReference type="PRINTS" id="PR01545">
    <property type="entry name" value="THEMAYE10DUF"/>
</dbReference>
<dbReference type="InterPro" id="IPR017853">
    <property type="entry name" value="GH"/>
</dbReference>
<dbReference type="InterPro" id="IPR004352">
    <property type="entry name" value="GH114_TIM-barrel"/>
</dbReference>
<dbReference type="AlphaFoldDB" id="A0A7S8EAG4"/>
<dbReference type="PANTHER" id="PTHR35882:SF2">
    <property type="entry name" value="PELA"/>
    <property type="match status" value="1"/>
</dbReference>
<dbReference type="Gene3D" id="3.20.20.70">
    <property type="entry name" value="Aldolase class I"/>
    <property type="match status" value="1"/>
</dbReference>
<dbReference type="EMBL" id="CP062983">
    <property type="protein sequence ID" value="QPC83377.1"/>
    <property type="molecule type" value="Genomic_DNA"/>
</dbReference>
<dbReference type="InterPro" id="IPR016062">
    <property type="entry name" value="TM1410-rel"/>
</dbReference>
<dbReference type="Proteomes" id="UP000594468">
    <property type="component" value="Chromosome"/>
</dbReference>
<accession>A0A7S8EAG4</accession>
<feature type="domain" description="Glycoside-hydrolase family GH114 TIM-barrel" evidence="1">
    <location>
        <begin position="51"/>
        <end position="307"/>
    </location>
</feature>
<dbReference type="SUPFAM" id="SSF51445">
    <property type="entry name" value="(Trans)glycosidases"/>
    <property type="match status" value="1"/>
</dbReference>
<dbReference type="Pfam" id="PF03537">
    <property type="entry name" value="Glyco_hydro_114"/>
    <property type="match status" value="1"/>
</dbReference>
<evidence type="ECO:0000313" key="3">
    <source>
        <dbReference type="Proteomes" id="UP000594468"/>
    </source>
</evidence>
<organism evidence="2 3">
    <name type="scientific">Phototrophicus methaneseepsis</name>
    <dbReference type="NCBI Taxonomy" id="2710758"/>
    <lineage>
        <taxon>Bacteria</taxon>
        <taxon>Bacillati</taxon>
        <taxon>Chloroflexota</taxon>
        <taxon>Candidatus Thermofontia</taxon>
        <taxon>Phototrophicales</taxon>
        <taxon>Phototrophicaceae</taxon>
        <taxon>Phototrophicus</taxon>
    </lineage>
</organism>
<gene>
    <name evidence="2" type="ORF">G4Y79_03070</name>
</gene>